<dbReference type="Proteomes" id="UP001203342">
    <property type="component" value="Unassembled WGS sequence"/>
</dbReference>
<feature type="signal peptide" evidence="1">
    <location>
        <begin position="1"/>
        <end position="18"/>
    </location>
</feature>
<organism evidence="2 3">
    <name type="scientific">Flavobacterium fragile</name>
    <dbReference type="NCBI Taxonomy" id="2949085"/>
    <lineage>
        <taxon>Bacteria</taxon>
        <taxon>Pseudomonadati</taxon>
        <taxon>Bacteroidota</taxon>
        <taxon>Flavobacteriia</taxon>
        <taxon>Flavobacteriales</taxon>
        <taxon>Flavobacteriaceae</taxon>
        <taxon>Flavobacterium</taxon>
    </lineage>
</organism>
<gene>
    <name evidence="2" type="ORF">NAT47_06310</name>
</gene>
<keyword evidence="3" id="KW-1185">Reference proteome</keyword>
<comment type="caution">
    <text evidence="2">The sequence shown here is derived from an EMBL/GenBank/DDBJ whole genome shotgun (WGS) entry which is preliminary data.</text>
</comment>
<evidence type="ECO:0000313" key="2">
    <source>
        <dbReference type="EMBL" id="MCL9770023.1"/>
    </source>
</evidence>
<evidence type="ECO:0000256" key="1">
    <source>
        <dbReference type="SAM" id="SignalP"/>
    </source>
</evidence>
<reference evidence="2 3" key="1">
    <citation type="submission" date="2022-05" db="EMBL/GenBank/DDBJ databases">
        <title>Flavobacterium sp., isolated from activated sludge.</title>
        <authorList>
            <person name="Ran Q."/>
        </authorList>
    </citation>
    <scope>NUCLEOTIDE SEQUENCE [LARGE SCALE GENOMIC DNA]</scope>
    <source>
        <strain evidence="2 3">HXWNR69</strain>
    </source>
</reference>
<name>A0ABT0TGE0_9FLAO</name>
<evidence type="ECO:0000313" key="3">
    <source>
        <dbReference type="Proteomes" id="UP001203342"/>
    </source>
</evidence>
<protein>
    <submittedName>
        <fullName evidence="2">Uncharacterized protein</fullName>
    </submittedName>
</protein>
<feature type="chain" id="PRO_5046073972" evidence="1">
    <location>
        <begin position="19"/>
        <end position="133"/>
    </location>
</feature>
<dbReference type="RefSeq" id="WP_250581498.1">
    <property type="nucleotide sequence ID" value="NZ_JAMLJN010000004.1"/>
</dbReference>
<keyword evidence="1" id="KW-0732">Signal</keyword>
<proteinExistence type="predicted"/>
<accession>A0ABT0TGE0</accession>
<sequence>MKNLLIIIFTLISFLSYAQESSIQNDSISLGTCREGIENAESDFKKNIYNLYSYGLSVEIIKKGEEDFNEFYRDYMFKNYSINIENRGCVILPKSKCYAETAKKLIFQKFGEDIFERTRKEAKKAFLKNKHYR</sequence>
<dbReference type="EMBL" id="JAMLJN010000004">
    <property type="protein sequence ID" value="MCL9770023.1"/>
    <property type="molecule type" value="Genomic_DNA"/>
</dbReference>